<dbReference type="AlphaFoldDB" id="A0A9P7VDT9"/>
<name>A0A9P7VDT9_9ASCO</name>
<evidence type="ECO:0000313" key="1">
    <source>
        <dbReference type="EMBL" id="KAG7195653.1"/>
    </source>
</evidence>
<dbReference type="OrthoDB" id="10257948at2759"/>
<sequence>MYKNRTTSKIKLYPFPVATKMDSKQSEIVEQFQQSILRPHEEEEVDSDDLVELLDEDDSVMAQYRAQRIQQLSSHIKEIRHRQAQDSDELGQVRTIEKESDLMALVTKEDKVLVHFYQPDFVRCKTMNEKLELIAEKHLELMVVVIKAENAPFLANKLHIKQLPFVVGYIYGKLVLKLLGFEQLGNNPNDFPIQVLENHLLRANLIKHETINHSRALQRGVHDSDSEDFDI</sequence>
<dbReference type="RefSeq" id="XP_043051198.1">
    <property type="nucleotide sequence ID" value="XM_043194146.1"/>
</dbReference>
<comment type="caution">
    <text evidence="1">The sequence shown here is derived from an EMBL/GenBank/DDBJ whole genome shotgun (WGS) entry which is preliminary data.</text>
</comment>
<protein>
    <recommendedName>
        <fullName evidence="3">Thioredoxin-like protein</fullName>
    </recommendedName>
</protein>
<dbReference type="EMBL" id="JAHMUF010000003">
    <property type="protein sequence ID" value="KAG7195653.1"/>
    <property type="molecule type" value="Genomic_DNA"/>
</dbReference>
<dbReference type="GeneID" id="66116797"/>
<organism evidence="1 2">
    <name type="scientific">Scheffersomyces spartinae</name>
    <dbReference type="NCBI Taxonomy" id="45513"/>
    <lineage>
        <taxon>Eukaryota</taxon>
        <taxon>Fungi</taxon>
        <taxon>Dikarya</taxon>
        <taxon>Ascomycota</taxon>
        <taxon>Saccharomycotina</taxon>
        <taxon>Pichiomycetes</taxon>
        <taxon>Debaryomycetaceae</taxon>
        <taxon>Scheffersomyces</taxon>
    </lineage>
</organism>
<dbReference type="PANTHER" id="PTHR21148">
    <property type="entry name" value="THIOREDOXIN DOMAIN-CONTAINING PROTEIN 9"/>
    <property type="match status" value="1"/>
</dbReference>
<evidence type="ECO:0008006" key="3">
    <source>
        <dbReference type="Google" id="ProtNLM"/>
    </source>
</evidence>
<evidence type="ECO:0000313" key="2">
    <source>
        <dbReference type="Proteomes" id="UP000790833"/>
    </source>
</evidence>
<accession>A0A9P7VDT9</accession>
<reference evidence="1" key="1">
    <citation type="submission" date="2021-03" db="EMBL/GenBank/DDBJ databases">
        <authorList>
            <person name="Palmer J.M."/>
        </authorList>
    </citation>
    <scope>NUCLEOTIDE SEQUENCE</scope>
    <source>
        <strain evidence="1">ARV_011</strain>
    </source>
</reference>
<dbReference type="Gene3D" id="3.40.30.10">
    <property type="entry name" value="Glutaredoxin"/>
    <property type="match status" value="1"/>
</dbReference>
<dbReference type="Proteomes" id="UP000790833">
    <property type="component" value="Unassembled WGS sequence"/>
</dbReference>
<proteinExistence type="predicted"/>
<gene>
    <name evidence="1" type="ORF">KQ657_003423</name>
</gene>
<dbReference type="SUPFAM" id="SSF52833">
    <property type="entry name" value="Thioredoxin-like"/>
    <property type="match status" value="1"/>
</dbReference>
<dbReference type="InterPro" id="IPR036249">
    <property type="entry name" value="Thioredoxin-like_sf"/>
</dbReference>
<keyword evidence="2" id="KW-1185">Reference proteome</keyword>